<evidence type="ECO:0000313" key="1">
    <source>
        <dbReference type="EMBL" id="GBN55942.1"/>
    </source>
</evidence>
<protein>
    <submittedName>
        <fullName evidence="1">Uncharacterized protein</fullName>
    </submittedName>
</protein>
<evidence type="ECO:0000313" key="2">
    <source>
        <dbReference type="Proteomes" id="UP000499080"/>
    </source>
</evidence>
<reference evidence="1 2" key="1">
    <citation type="journal article" date="2019" name="Sci. Rep.">
        <title>Orb-weaving spider Araneus ventricosus genome elucidates the spidroin gene catalogue.</title>
        <authorList>
            <person name="Kono N."/>
            <person name="Nakamura H."/>
            <person name="Ohtoshi R."/>
            <person name="Moran D.A.P."/>
            <person name="Shinohara A."/>
            <person name="Yoshida Y."/>
            <person name="Fujiwara M."/>
            <person name="Mori M."/>
            <person name="Tomita M."/>
            <person name="Arakawa K."/>
        </authorList>
    </citation>
    <scope>NUCLEOTIDE SEQUENCE [LARGE SCALE GENOMIC DNA]</scope>
</reference>
<sequence>MTVECLILSTKLTDSGDAEMLIRSTFSSIMDVNVYSFTFIDSGCKCLFYHLLYRQWIKCLILLHSLINNDECLFPSTFTTVMEQAIPSTLHEQADVNVYSIHRLIDSGCKTFIPSYPFLIRWM</sequence>
<keyword evidence="2" id="KW-1185">Reference proteome</keyword>
<gene>
    <name evidence="1" type="ORF">AVEN_165916_1</name>
</gene>
<name>A0A4Y2PXX8_ARAVE</name>
<accession>A0A4Y2PXX8</accession>
<dbReference type="AlphaFoldDB" id="A0A4Y2PXX8"/>
<proteinExistence type="predicted"/>
<comment type="caution">
    <text evidence="1">The sequence shown here is derived from an EMBL/GenBank/DDBJ whole genome shotgun (WGS) entry which is preliminary data.</text>
</comment>
<dbReference type="EMBL" id="BGPR01012411">
    <property type="protein sequence ID" value="GBN55942.1"/>
    <property type="molecule type" value="Genomic_DNA"/>
</dbReference>
<organism evidence="1 2">
    <name type="scientific">Araneus ventricosus</name>
    <name type="common">Orbweaver spider</name>
    <name type="synonym">Epeira ventricosa</name>
    <dbReference type="NCBI Taxonomy" id="182803"/>
    <lineage>
        <taxon>Eukaryota</taxon>
        <taxon>Metazoa</taxon>
        <taxon>Ecdysozoa</taxon>
        <taxon>Arthropoda</taxon>
        <taxon>Chelicerata</taxon>
        <taxon>Arachnida</taxon>
        <taxon>Araneae</taxon>
        <taxon>Araneomorphae</taxon>
        <taxon>Entelegynae</taxon>
        <taxon>Araneoidea</taxon>
        <taxon>Araneidae</taxon>
        <taxon>Araneus</taxon>
    </lineage>
</organism>
<dbReference type="Proteomes" id="UP000499080">
    <property type="component" value="Unassembled WGS sequence"/>
</dbReference>